<feature type="domain" description="SCP" evidence="1">
    <location>
        <begin position="1"/>
        <end position="90"/>
    </location>
</feature>
<dbReference type="PANTHER" id="PTHR10334">
    <property type="entry name" value="CYSTEINE-RICH SECRETORY PROTEIN-RELATED"/>
    <property type="match status" value="1"/>
</dbReference>
<dbReference type="SUPFAM" id="SSF55797">
    <property type="entry name" value="PR-1-like"/>
    <property type="match status" value="1"/>
</dbReference>
<proteinExistence type="predicted"/>
<dbReference type="GO" id="GO:0005576">
    <property type="term" value="C:extracellular region"/>
    <property type="evidence" value="ECO:0007669"/>
    <property type="project" value="InterPro"/>
</dbReference>
<keyword evidence="3" id="KW-1185">Reference proteome</keyword>
<dbReference type="InterPro" id="IPR014044">
    <property type="entry name" value="CAP_dom"/>
</dbReference>
<dbReference type="InterPro" id="IPR018244">
    <property type="entry name" value="Allrgn_V5/Tpx1_CS"/>
</dbReference>
<dbReference type="AlphaFoldDB" id="A0A8E2JAE0"/>
<name>A0A8E2JAE0_9PEZI</name>
<dbReference type="InterPro" id="IPR035940">
    <property type="entry name" value="CAP_sf"/>
</dbReference>
<evidence type="ECO:0000313" key="2">
    <source>
        <dbReference type="EMBL" id="OCK74704.1"/>
    </source>
</evidence>
<evidence type="ECO:0000313" key="3">
    <source>
        <dbReference type="Proteomes" id="UP000250266"/>
    </source>
</evidence>
<feature type="non-terminal residue" evidence="2">
    <location>
        <position position="1"/>
    </location>
</feature>
<evidence type="ECO:0000259" key="1">
    <source>
        <dbReference type="SMART" id="SM00198"/>
    </source>
</evidence>
<dbReference type="Pfam" id="PF00188">
    <property type="entry name" value="CAP"/>
    <property type="match status" value="1"/>
</dbReference>
<dbReference type="EMBL" id="KV745429">
    <property type="protein sequence ID" value="OCK74704.1"/>
    <property type="molecule type" value="Genomic_DNA"/>
</dbReference>
<accession>A0A8E2JAE0</accession>
<dbReference type="PRINTS" id="PR00837">
    <property type="entry name" value="V5TPXLIKE"/>
</dbReference>
<gene>
    <name evidence="2" type="ORF">K432DRAFT_262911</name>
</gene>
<dbReference type="InterPro" id="IPR001283">
    <property type="entry name" value="CRISP-related"/>
</dbReference>
<dbReference type="Gene3D" id="3.40.33.10">
    <property type="entry name" value="CAP"/>
    <property type="match status" value="1"/>
</dbReference>
<reference evidence="2 3" key="1">
    <citation type="journal article" date="2016" name="Nat. Commun.">
        <title>Ectomycorrhizal ecology is imprinted in the genome of the dominant symbiotic fungus Cenococcum geophilum.</title>
        <authorList>
            <consortium name="DOE Joint Genome Institute"/>
            <person name="Peter M."/>
            <person name="Kohler A."/>
            <person name="Ohm R.A."/>
            <person name="Kuo A."/>
            <person name="Krutzmann J."/>
            <person name="Morin E."/>
            <person name="Arend M."/>
            <person name="Barry K.W."/>
            <person name="Binder M."/>
            <person name="Choi C."/>
            <person name="Clum A."/>
            <person name="Copeland A."/>
            <person name="Grisel N."/>
            <person name="Haridas S."/>
            <person name="Kipfer T."/>
            <person name="LaButti K."/>
            <person name="Lindquist E."/>
            <person name="Lipzen A."/>
            <person name="Maire R."/>
            <person name="Meier B."/>
            <person name="Mihaltcheva S."/>
            <person name="Molinier V."/>
            <person name="Murat C."/>
            <person name="Poggeler S."/>
            <person name="Quandt C.A."/>
            <person name="Sperisen C."/>
            <person name="Tritt A."/>
            <person name="Tisserant E."/>
            <person name="Crous P.W."/>
            <person name="Henrissat B."/>
            <person name="Nehls U."/>
            <person name="Egli S."/>
            <person name="Spatafora J.W."/>
            <person name="Grigoriev I.V."/>
            <person name="Martin F.M."/>
        </authorList>
    </citation>
    <scope>NUCLEOTIDE SEQUENCE [LARGE SCALE GENOMIC DNA]</scope>
    <source>
        <strain evidence="2 3">CBS 459.81</strain>
    </source>
</reference>
<feature type="non-terminal residue" evidence="2">
    <location>
        <position position="102"/>
    </location>
</feature>
<dbReference type="Proteomes" id="UP000250266">
    <property type="component" value="Unassembled WGS sequence"/>
</dbReference>
<protein>
    <submittedName>
        <fullName evidence="2">PR-1-like protein</fullName>
    </submittedName>
</protein>
<sequence length="102" mass="10776">GGPNGENLASGFPNASASIAAWDNESSLYNFASPKFSHETGHFTQLVWKATTTIGCSHTFCNSRPVSGEGQSAPGWYVVCEYYPPGNVEGEFGENVQAAVKG</sequence>
<organism evidence="2 3">
    <name type="scientific">Lepidopterella palustris CBS 459.81</name>
    <dbReference type="NCBI Taxonomy" id="1314670"/>
    <lineage>
        <taxon>Eukaryota</taxon>
        <taxon>Fungi</taxon>
        <taxon>Dikarya</taxon>
        <taxon>Ascomycota</taxon>
        <taxon>Pezizomycotina</taxon>
        <taxon>Dothideomycetes</taxon>
        <taxon>Pleosporomycetidae</taxon>
        <taxon>Mytilinidiales</taxon>
        <taxon>Argynnaceae</taxon>
        <taxon>Lepidopterella</taxon>
    </lineage>
</organism>
<dbReference type="PROSITE" id="PS01009">
    <property type="entry name" value="CRISP_1"/>
    <property type="match status" value="1"/>
</dbReference>
<dbReference type="OrthoDB" id="337038at2759"/>
<dbReference type="SMART" id="SM00198">
    <property type="entry name" value="SCP"/>
    <property type="match status" value="1"/>
</dbReference>